<reference evidence="14" key="1">
    <citation type="submission" date="2018-04" db="EMBL/GenBank/DDBJ databases">
        <authorList>
            <person name="Go L.Y."/>
            <person name="Mitchell J.A."/>
        </authorList>
    </citation>
    <scope>NUCLEOTIDE SEQUENCE</scope>
    <source>
        <tissue evidence="14">Whole organism</tissue>
    </source>
</reference>
<evidence type="ECO:0000256" key="3">
    <source>
        <dbReference type="ARBA" id="ARBA00022530"/>
    </source>
</evidence>
<evidence type="ECO:0000256" key="8">
    <source>
        <dbReference type="ARBA" id="ARBA00023180"/>
    </source>
</evidence>
<dbReference type="SMART" id="SM00281">
    <property type="entry name" value="LamB"/>
    <property type="match status" value="1"/>
</dbReference>
<evidence type="ECO:0000313" key="15">
    <source>
        <dbReference type="EMBL" id="SSX28409.1"/>
    </source>
</evidence>
<dbReference type="InterPro" id="IPR002049">
    <property type="entry name" value="LE_dom"/>
</dbReference>
<keyword evidence="9 10" id="KW-0424">Laminin EGF-like domain</keyword>
<feature type="disulfide bond" evidence="10">
    <location>
        <begin position="836"/>
        <end position="848"/>
    </location>
</feature>
<feature type="disulfide bond" evidence="10">
    <location>
        <begin position="337"/>
        <end position="346"/>
    </location>
</feature>
<feature type="disulfide bond" evidence="10">
    <location>
        <begin position="762"/>
        <end position="771"/>
    </location>
</feature>
<evidence type="ECO:0000256" key="6">
    <source>
        <dbReference type="ARBA" id="ARBA00022869"/>
    </source>
</evidence>
<dbReference type="EMBL" id="UFQT01001005">
    <property type="protein sequence ID" value="SSX28409.1"/>
    <property type="molecule type" value="Genomic_DNA"/>
</dbReference>
<dbReference type="PRINTS" id="PR00011">
    <property type="entry name" value="EGFLAMININ"/>
</dbReference>
<keyword evidence="7 10" id="KW-1015">Disulfide bond</keyword>
<dbReference type="Pfam" id="PF24973">
    <property type="entry name" value="EGF_LMN_ATRN"/>
    <property type="match status" value="3"/>
</dbReference>
<feature type="domain" description="Laminin N-terminal" evidence="13">
    <location>
        <begin position="1"/>
        <end position="144"/>
    </location>
</feature>
<dbReference type="FunFam" id="2.10.25.10:FF:000069">
    <property type="entry name" value="Laminin subunit alpha 1"/>
    <property type="match status" value="1"/>
</dbReference>
<proteinExistence type="predicted"/>
<keyword evidence="4" id="KW-0732">Signal</keyword>
<evidence type="ECO:0000256" key="10">
    <source>
        <dbReference type="PROSITE-ProRule" id="PRU00460"/>
    </source>
</evidence>
<dbReference type="FunFam" id="2.10.25.10:FF:000082">
    <property type="entry name" value="Laminin subunit alpha 1"/>
    <property type="match status" value="1"/>
</dbReference>
<evidence type="ECO:0000313" key="14">
    <source>
        <dbReference type="EMBL" id="SSX08493.1"/>
    </source>
</evidence>
<feature type="disulfide bond" evidence="10">
    <location>
        <begin position="791"/>
        <end position="808"/>
    </location>
</feature>
<evidence type="ECO:0000259" key="11">
    <source>
        <dbReference type="PROSITE" id="PS50027"/>
    </source>
</evidence>
<dbReference type="Pfam" id="PF00052">
    <property type="entry name" value="Laminin_B"/>
    <property type="match status" value="1"/>
</dbReference>
<evidence type="ECO:0000256" key="5">
    <source>
        <dbReference type="ARBA" id="ARBA00022737"/>
    </source>
</evidence>
<dbReference type="GO" id="GO:0009887">
    <property type="term" value="P:animal organ morphogenesis"/>
    <property type="evidence" value="ECO:0007669"/>
    <property type="project" value="TreeGrafter"/>
</dbReference>
<feature type="disulfide bond" evidence="10">
    <location>
        <begin position="857"/>
        <end position="866"/>
    </location>
</feature>
<dbReference type="InterPro" id="IPR008211">
    <property type="entry name" value="Laminin_N"/>
</dbReference>
<evidence type="ECO:0000256" key="4">
    <source>
        <dbReference type="ARBA" id="ARBA00022729"/>
    </source>
</evidence>
<dbReference type="InterPro" id="IPR050440">
    <property type="entry name" value="Laminin/Netrin_ECM"/>
</dbReference>
<dbReference type="Gene3D" id="2.170.300.10">
    <property type="entry name" value="Tie2 ligand-binding domain superfamily"/>
    <property type="match status" value="1"/>
</dbReference>
<comment type="subcellular location">
    <subcellularLocation>
        <location evidence="1">Secreted</location>
        <location evidence="1">Extracellular space</location>
        <location evidence="1">Extracellular matrix</location>
        <location evidence="1">Basement membrane</location>
    </subcellularLocation>
</comment>
<dbReference type="GO" id="GO:0005604">
    <property type="term" value="C:basement membrane"/>
    <property type="evidence" value="ECO:0007669"/>
    <property type="project" value="UniProtKB-SubCell"/>
</dbReference>
<keyword evidence="5" id="KW-0677">Repeat</keyword>
<dbReference type="VEuPathDB" id="VectorBase:CSON000012"/>
<feature type="domain" description="Laminin EGF-like" evidence="11">
    <location>
        <begin position="619"/>
        <end position="668"/>
    </location>
</feature>
<gene>
    <name evidence="14" type="primary">CSON000012</name>
</gene>
<dbReference type="Pfam" id="PF00053">
    <property type="entry name" value="EGF_laminin"/>
    <property type="match status" value="6"/>
</dbReference>
<feature type="disulfide bond" evidence="10">
    <location>
        <begin position="638"/>
        <end position="647"/>
    </location>
</feature>
<dbReference type="GO" id="GO:0009888">
    <property type="term" value="P:tissue development"/>
    <property type="evidence" value="ECO:0007669"/>
    <property type="project" value="TreeGrafter"/>
</dbReference>
<keyword evidence="6" id="KW-0084">Basement membrane</keyword>
<feature type="domain" description="Laminin EGF-like" evidence="11">
    <location>
        <begin position="318"/>
        <end position="366"/>
    </location>
</feature>
<dbReference type="FunFam" id="2.10.25.10:FF:000090">
    <property type="entry name" value="laminin subunit alpha"/>
    <property type="match status" value="1"/>
</dbReference>
<feature type="domain" description="Laminin EGF-like" evidence="11">
    <location>
        <begin position="789"/>
        <end position="835"/>
    </location>
</feature>
<dbReference type="Gene3D" id="2.60.120.260">
    <property type="entry name" value="Galactose-binding domain-like"/>
    <property type="match status" value="1"/>
</dbReference>
<dbReference type="Pfam" id="PF00055">
    <property type="entry name" value="Laminin_N"/>
    <property type="match status" value="1"/>
</dbReference>
<organism evidence="14">
    <name type="scientific">Culicoides sonorensis</name>
    <name type="common">Biting midge</name>
    <dbReference type="NCBI Taxonomy" id="179676"/>
    <lineage>
        <taxon>Eukaryota</taxon>
        <taxon>Metazoa</taxon>
        <taxon>Ecdysozoa</taxon>
        <taxon>Arthropoda</taxon>
        <taxon>Hexapoda</taxon>
        <taxon>Insecta</taxon>
        <taxon>Pterygota</taxon>
        <taxon>Neoptera</taxon>
        <taxon>Endopterygota</taxon>
        <taxon>Diptera</taxon>
        <taxon>Nematocera</taxon>
        <taxon>Chironomoidea</taxon>
        <taxon>Ceratopogonidae</taxon>
        <taxon>Ceratopogoninae</taxon>
        <taxon>Culicoides</taxon>
        <taxon>Monoculicoides</taxon>
    </lineage>
</organism>
<dbReference type="EMBL" id="UFQS01001005">
    <property type="protein sequence ID" value="SSX08493.1"/>
    <property type="molecule type" value="Genomic_DNA"/>
</dbReference>
<dbReference type="SMART" id="SM00181">
    <property type="entry name" value="EGF"/>
    <property type="match status" value="4"/>
</dbReference>
<dbReference type="PANTHER" id="PTHR10574">
    <property type="entry name" value="NETRIN/LAMININ-RELATED"/>
    <property type="match status" value="1"/>
</dbReference>
<dbReference type="InterPro" id="IPR000742">
    <property type="entry name" value="EGF"/>
</dbReference>
<feature type="disulfide bond" evidence="10">
    <location>
        <begin position="810"/>
        <end position="819"/>
    </location>
</feature>
<keyword evidence="3" id="KW-0272">Extracellular matrix</keyword>
<dbReference type="PROSITE" id="PS50027">
    <property type="entry name" value="EGF_LAM_2"/>
    <property type="match status" value="6"/>
</dbReference>
<evidence type="ECO:0000259" key="12">
    <source>
        <dbReference type="PROSITE" id="PS51115"/>
    </source>
</evidence>
<feature type="disulfide bond" evidence="10">
    <location>
        <begin position="838"/>
        <end position="855"/>
    </location>
</feature>
<dbReference type="PROSITE" id="PS51115">
    <property type="entry name" value="LAMININ_IVA"/>
    <property type="match status" value="1"/>
</dbReference>
<dbReference type="PROSITE" id="PS01248">
    <property type="entry name" value="EGF_LAM_1"/>
    <property type="match status" value="4"/>
</dbReference>
<feature type="disulfide bond" evidence="10">
    <location>
        <begin position="294"/>
        <end position="303"/>
    </location>
</feature>
<dbReference type="SMART" id="SM00136">
    <property type="entry name" value="LamNT"/>
    <property type="match status" value="1"/>
</dbReference>
<dbReference type="PROSITE" id="PS51117">
    <property type="entry name" value="LAMININ_NTER"/>
    <property type="match status" value="1"/>
</dbReference>
<feature type="domain" description="Laminin IV type A" evidence="12">
    <location>
        <begin position="388"/>
        <end position="581"/>
    </location>
</feature>
<dbReference type="SMART" id="SM00180">
    <property type="entry name" value="EGF_Lam"/>
    <property type="match status" value="9"/>
</dbReference>
<feature type="domain" description="Laminin EGF-like" evidence="11">
    <location>
        <begin position="836"/>
        <end position="883"/>
    </location>
</feature>
<evidence type="ECO:0000256" key="9">
    <source>
        <dbReference type="ARBA" id="ARBA00023292"/>
    </source>
</evidence>
<protein>
    <submittedName>
        <fullName evidence="14">CSON000012 protein</fullName>
    </submittedName>
</protein>
<feature type="disulfide bond" evidence="10">
    <location>
        <begin position="789"/>
        <end position="801"/>
    </location>
</feature>
<dbReference type="PANTHER" id="PTHR10574:SF428">
    <property type="entry name" value="LAMININ SUBUNIT ALPHA-1-LIKE PROTEIN"/>
    <property type="match status" value="1"/>
</dbReference>
<accession>A0A336KY12</accession>
<sequence length="893" mass="99157">MLKAASSPRPASWILEKSLDGEFFTPWQYFGISDDDCLRRYNLPGVSKPLNHVFRSDDEVICSTEYSKPQPYENSEIKVLLTKGRPGEHENSLKLLDFTWARYIRFRFQGMYMTQDSGVKWLVNDRDLLKRSYYSLRHIGIGGRCICNGHAAKCSVNQNDTDGHPKCDCIHNTCGDHCDKCCPLYNQRPYRPGNATHENRCEKCQCYGHATECRYSEDVDLRGLSINTKGKVSGGGVCVNCKHNTEGKNCERCVPGFYRPEGVPAYDPEPCRLCECYAEGTEGHCESMGGKCNCKEGFTGEKCDKCLPGYRGPKCEKCGCNPHGTMQGGQCESHCQCKLHVEGETCDKCVSGYFGLSADNDEGCIKCFCSGVTSNCKSLSNYTYRTYESYENWLVTDITNTAREYPVTDLNSGFLVFGNYELELEAIYWSAPHTYLGNKLTSYGSHFLFKIDWVVVRGDTSGKPTSGPDIILIGKNGLKIAFGDKAYEGTNATIDILLTQDGWYHVPKTVKDIITRQRRTEYKGDPVTRVQFMSVLSNLEAILLRGTYHTDQAECILHKSMLYVGDSNISAGNGSQSLVEKCDCPTGYTGTSCETCAFGYMKVYQNSSTHEQVGRCLPCNCNGHAETCDLETGKCGDCHHNTEGETCDRCKAGFYGNALEGTPNDCQKCACPLSDSSNNFSPTCRIKDVALDENHLEKNWPLRSPSKYDYICTACPIGYHGDHCEFCDDGFYGDPTELGSQCLPCPCNGGPCDPKTGLCITCQGNTEGWRCEKCKPGFWGNAIEGCYECECYDQGSVSNVCDRITGKCECRERYSGVHCQECDLGFANLSEDCAPCDCHTNGSHNHVCDPDTGLCSCKEGVYGAKCDNCIEEYFNLTADGCEGKWMINFLIKI</sequence>
<evidence type="ECO:0000256" key="1">
    <source>
        <dbReference type="ARBA" id="ARBA00004302"/>
    </source>
</evidence>
<dbReference type="OMA" id="SCENCAW"/>
<dbReference type="Gene3D" id="2.10.25.10">
    <property type="entry name" value="Laminin"/>
    <property type="match status" value="7"/>
</dbReference>
<feature type="domain" description="Laminin EGF-like" evidence="11">
    <location>
        <begin position="745"/>
        <end position="788"/>
    </location>
</feature>
<feature type="domain" description="Laminin EGF-like" evidence="11">
    <location>
        <begin position="274"/>
        <end position="317"/>
    </location>
</feature>
<evidence type="ECO:0000259" key="13">
    <source>
        <dbReference type="PROSITE" id="PS51117"/>
    </source>
</evidence>
<keyword evidence="2" id="KW-0964">Secreted</keyword>
<reference evidence="15" key="2">
    <citation type="submission" date="2018-07" db="EMBL/GenBank/DDBJ databases">
        <authorList>
            <person name="Quirk P.G."/>
            <person name="Krulwich T.A."/>
        </authorList>
    </citation>
    <scope>NUCLEOTIDE SEQUENCE</scope>
</reference>
<dbReference type="FunFam" id="2.10.25.10:FF:000580">
    <property type="entry name" value="Wing blister, isoform B"/>
    <property type="match status" value="1"/>
</dbReference>
<dbReference type="FunFam" id="2.10.25.10:FF:000074">
    <property type="entry name" value="Laminin subunit alpha"/>
    <property type="match status" value="1"/>
</dbReference>
<name>A0A336KY12_CULSO</name>
<dbReference type="InterPro" id="IPR056863">
    <property type="entry name" value="LMN_ATRN_NET-like_EGF"/>
</dbReference>
<evidence type="ECO:0000256" key="7">
    <source>
        <dbReference type="ARBA" id="ARBA00023157"/>
    </source>
</evidence>
<dbReference type="AlphaFoldDB" id="A0A336KY12"/>
<comment type="caution">
    <text evidence="10">Lacks conserved residue(s) required for the propagation of feature annotation.</text>
</comment>
<evidence type="ECO:0000256" key="2">
    <source>
        <dbReference type="ARBA" id="ARBA00022525"/>
    </source>
</evidence>
<dbReference type="InterPro" id="IPR000034">
    <property type="entry name" value="Laminin_IV"/>
</dbReference>
<dbReference type="FunFam" id="2.10.25.10:FF:000574">
    <property type="entry name" value="laminin subunit alpha-1 isoform X1"/>
    <property type="match status" value="1"/>
</dbReference>
<keyword evidence="8" id="KW-0325">Glycoprotein</keyword>
<dbReference type="SUPFAM" id="SSF57196">
    <property type="entry name" value="EGF/Laminin"/>
    <property type="match status" value="7"/>
</dbReference>
<dbReference type="CDD" id="cd00055">
    <property type="entry name" value="EGF_Lam"/>
    <property type="match status" value="8"/>
</dbReference>
<dbReference type="GO" id="GO:0048731">
    <property type="term" value="P:system development"/>
    <property type="evidence" value="ECO:0007669"/>
    <property type="project" value="UniProtKB-ARBA"/>
</dbReference>